<dbReference type="PANTHER" id="PTHR30349">
    <property type="entry name" value="PHAGE INTEGRASE-RELATED"/>
    <property type="match status" value="1"/>
</dbReference>
<dbReference type="InterPro" id="IPR011010">
    <property type="entry name" value="DNA_brk_join_enz"/>
</dbReference>
<keyword evidence="4" id="KW-0233">DNA recombination</keyword>
<evidence type="ECO:0000256" key="4">
    <source>
        <dbReference type="ARBA" id="ARBA00023172"/>
    </source>
</evidence>
<sequence>MSNLMPQPWKHPKLGTYYFRKIVPPHLREAVGRLKGRKSLTEIRISLKTTTLREAKLKYPEAVAEADRLLLQAADGHVRLSHQQIIALAGLWYSRELKAHEAEPGDPEAHDIDLSLLESAMDEGDGLKKGKVAKIIAEDVDSILKQESLLIDGASRADLEERIFWNKVALLNTLKRYADGDYRPDPKLKTFPQWTGAGKDPPKVPVTGPKVSSLYALMSKERRHAEKTVYSWTRILAKLTDYVGTEDAKKITDIDIIGWKDSLVASNLGPKTIADRLVVVKSFFRWAKANKHVESNPALDVEYKPKHDPSKGKRPYTDAEARLILQAARDQREAHKRWVPWIAAFTGARIDEICGAMVSDVLLEDGIHVLRIDPAYREVGASVKNPGSVRTVPLHSAIIAEGLLDYVKTLPKDGPLFPKVKPDRFGKRGGNGSKTIGRWIREKLGITDPLIQPNHAWRHRLADECRKLEISREVRFAIDGHKLADVGDQYGLGVPLKVMAEAVAKLPNPLAAEEALSTETPQ</sequence>
<dbReference type="InterPro" id="IPR050090">
    <property type="entry name" value="Tyrosine_recombinase_XerCD"/>
</dbReference>
<dbReference type="Gene3D" id="1.10.443.10">
    <property type="entry name" value="Intergrase catalytic core"/>
    <property type="match status" value="1"/>
</dbReference>
<evidence type="ECO:0000256" key="2">
    <source>
        <dbReference type="ARBA" id="ARBA00022908"/>
    </source>
</evidence>
<evidence type="ECO:0000256" key="3">
    <source>
        <dbReference type="ARBA" id="ARBA00023125"/>
    </source>
</evidence>
<dbReference type="InterPro" id="IPR010998">
    <property type="entry name" value="Integrase_recombinase_N"/>
</dbReference>
<dbReference type="SUPFAM" id="SSF56349">
    <property type="entry name" value="DNA breaking-rejoining enzymes"/>
    <property type="match status" value="1"/>
</dbReference>
<organism evidence="8 9">
    <name type="scientific">Dongia soli</name>
    <dbReference type="NCBI Taxonomy" id="600628"/>
    <lineage>
        <taxon>Bacteria</taxon>
        <taxon>Pseudomonadati</taxon>
        <taxon>Pseudomonadota</taxon>
        <taxon>Alphaproteobacteria</taxon>
        <taxon>Rhodospirillales</taxon>
        <taxon>Dongiaceae</taxon>
        <taxon>Dongia</taxon>
    </lineage>
</organism>
<evidence type="ECO:0000313" key="8">
    <source>
        <dbReference type="EMBL" id="MDY0884313.1"/>
    </source>
</evidence>
<gene>
    <name evidence="8" type="ORF">SMD27_15830</name>
</gene>
<evidence type="ECO:0000259" key="7">
    <source>
        <dbReference type="PROSITE" id="PS51900"/>
    </source>
</evidence>
<feature type="domain" description="Tyr recombinase" evidence="6">
    <location>
        <begin position="311"/>
        <end position="504"/>
    </location>
</feature>
<reference evidence="8 9" key="1">
    <citation type="journal article" date="2016" name="Antonie Van Leeuwenhoek">
        <title>Dongia soli sp. nov., isolated from soil from Dokdo, Korea.</title>
        <authorList>
            <person name="Kim D.U."/>
            <person name="Lee H."/>
            <person name="Kim H."/>
            <person name="Kim S.G."/>
            <person name="Ka J.O."/>
        </authorList>
    </citation>
    <scope>NUCLEOTIDE SEQUENCE [LARGE SCALE GENOMIC DNA]</scope>
    <source>
        <strain evidence="8 9">D78</strain>
    </source>
</reference>
<dbReference type="InterPro" id="IPR044068">
    <property type="entry name" value="CB"/>
</dbReference>
<protein>
    <submittedName>
        <fullName evidence="8">DUF6538 domain-containing protein</fullName>
    </submittedName>
</protein>
<dbReference type="CDD" id="cd01184">
    <property type="entry name" value="INT_C_like_1"/>
    <property type="match status" value="1"/>
</dbReference>
<dbReference type="PROSITE" id="PS51900">
    <property type="entry name" value="CB"/>
    <property type="match status" value="1"/>
</dbReference>
<comment type="similarity">
    <text evidence="1">Belongs to the 'phage' integrase family.</text>
</comment>
<dbReference type="Pfam" id="PF20172">
    <property type="entry name" value="DUF6538"/>
    <property type="match status" value="1"/>
</dbReference>
<evidence type="ECO:0000256" key="5">
    <source>
        <dbReference type="PROSITE-ProRule" id="PRU01248"/>
    </source>
</evidence>
<dbReference type="PANTHER" id="PTHR30349:SF41">
    <property type="entry name" value="INTEGRASE_RECOMBINASE PROTEIN MJ0367-RELATED"/>
    <property type="match status" value="1"/>
</dbReference>
<dbReference type="InterPro" id="IPR046668">
    <property type="entry name" value="DUF6538"/>
</dbReference>
<evidence type="ECO:0000256" key="1">
    <source>
        <dbReference type="ARBA" id="ARBA00008857"/>
    </source>
</evidence>
<dbReference type="InterPro" id="IPR004107">
    <property type="entry name" value="Integrase_SAM-like_N"/>
</dbReference>
<keyword evidence="3 5" id="KW-0238">DNA-binding</keyword>
<keyword evidence="2" id="KW-0229">DNA integration</keyword>
<dbReference type="InterPro" id="IPR013762">
    <property type="entry name" value="Integrase-like_cat_sf"/>
</dbReference>
<name>A0ABU5EFT4_9PROT</name>
<feature type="domain" description="Core-binding (CB)" evidence="7">
    <location>
        <begin position="205"/>
        <end position="288"/>
    </location>
</feature>
<dbReference type="RefSeq" id="WP_320509378.1">
    <property type="nucleotide sequence ID" value="NZ_JAXCLW010000004.1"/>
</dbReference>
<accession>A0ABU5EFT4</accession>
<dbReference type="Proteomes" id="UP001279642">
    <property type="component" value="Unassembled WGS sequence"/>
</dbReference>
<dbReference type="PROSITE" id="PS51898">
    <property type="entry name" value="TYR_RECOMBINASE"/>
    <property type="match status" value="1"/>
</dbReference>
<dbReference type="EMBL" id="JAXCLW010000004">
    <property type="protein sequence ID" value="MDY0884313.1"/>
    <property type="molecule type" value="Genomic_DNA"/>
</dbReference>
<evidence type="ECO:0000259" key="6">
    <source>
        <dbReference type="PROSITE" id="PS51898"/>
    </source>
</evidence>
<dbReference type="InterPro" id="IPR002104">
    <property type="entry name" value="Integrase_catalytic"/>
</dbReference>
<evidence type="ECO:0000313" key="9">
    <source>
        <dbReference type="Proteomes" id="UP001279642"/>
    </source>
</evidence>
<proteinExistence type="inferred from homology"/>
<dbReference type="Gene3D" id="1.10.150.130">
    <property type="match status" value="1"/>
</dbReference>
<keyword evidence="9" id="KW-1185">Reference proteome</keyword>
<dbReference type="Pfam" id="PF02899">
    <property type="entry name" value="Phage_int_SAM_1"/>
    <property type="match status" value="1"/>
</dbReference>
<comment type="caution">
    <text evidence="8">The sequence shown here is derived from an EMBL/GenBank/DDBJ whole genome shotgun (WGS) entry which is preliminary data.</text>
</comment>